<keyword evidence="2" id="KW-0812">Transmembrane</keyword>
<keyword evidence="2" id="KW-0472">Membrane</keyword>
<accession>A0AAN6Y0P5</accession>
<keyword evidence="2" id="KW-1133">Transmembrane helix</keyword>
<feature type="transmembrane region" description="Helical" evidence="2">
    <location>
        <begin position="38"/>
        <end position="62"/>
    </location>
</feature>
<dbReference type="PANTHER" id="PTHR35394">
    <property type="entry name" value="DUF3176 DOMAIN-CONTAINING PROTEIN"/>
    <property type="match status" value="1"/>
</dbReference>
<dbReference type="AlphaFoldDB" id="A0AAN6Y0P5"/>
<keyword evidence="4" id="KW-1185">Reference proteome</keyword>
<dbReference type="EMBL" id="MU858183">
    <property type="protein sequence ID" value="KAK4210131.1"/>
    <property type="molecule type" value="Genomic_DNA"/>
</dbReference>
<organism evidence="3 4">
    <name type="scientific">Rhypophila decipiens</name>
    <dbReference type="NCBI Taxonomy" id="261697"/>
    <lineage>
        <taxon>Eukaryota</taxon>
        <taxon>Fungi</taxon>
        <taxon>Dikarya</taxon>
        <taxon>Ascomycota</taxon>
        <taxon>Pezizomycotina</taxon>
        <taxon>Sordariomycetes</taxon>
        <taxon>Sordariomycetidae</taxon>
        <taxon>Sordariales</taxon>
        <taxon>Naviculisporaceae</taxon>
        <taxon>Rhypophila</taxon>
    </lineage>
</organism>
<evidence type="ECO:0000256" key="1">
    <source>
        <dbReference type="SAM" id="MobiDB-lite"/>
    </source>
</evidence>
<comment type="caution">
    <text evidence="3">The sequence shown here is derived from an EMBL/GenBank/DDBJ whole genome shotgun (WGS) entry which is preliminary data.</text>
</comment>
<feature type="region of interest" description="Disordered" evidence="1">
    <location>
        <begin position="1"/>
        <end position="23"/>
    </location>
</feature>
<dbReference type="Proteomes" id="UP001301769">
    <property type="component" value="Unassembled WGS sequence"/>
</dbReference>
<feature type="transmembrane region" description="Helical" evidence="2">
    <location>
        <begin position="139"/>
        <end position="157"/>
    </location>
</feature>
<dbReference type="Pfam" id="PF11374">
    <property type="entry name" value="DUF3176"/>
    <property type="match status" value="1"/>
</dbReference>
<evidence type="ECO:0000313" key="4">
    <source>
        <dbReference type="Proteomes" id="UP001301769"/>
    </source>
</evidence>
<reference evidence="3" key="1">
    <citation type="journal article" date="2023" name="Mol. Phylogenet. Evol.">
        <title>Genome-scale phylogeny and comparative genomics of the fungal order Sordariales.</title>
        <authorList>
            <person name="Hensen N."/>
            <person name="Bonometti L."/>
            <person name="Westerberg I."/>
            <person name="Brannstrom I.O."/>
            <person name="Guillou S."/>
            <person name="Cros-Aarteil S."/>
            <person name="Calhoun S."/>
            <person name="Haridas S."/>
            <person name="Kuo A."/>
            <person name="Mondo S."/>
            <person name="Pangilinan J."/>
            <person name="Riley R."/>
            <person name="LaButti K."/>
            <person name="Andreopoulos B."/>
            <person name="Lipzen A."/>
            <person name="Chen C."/>
            <person name="Yan M."/>
            <person name="Daum C."/>
            <person name="Ng V."/>
            <person name="Clum A."/>
            <person name="Steindorff A."/>
            <person name="Ohm R.A."/>
            <person name="Martin F."/>
            <person name="Silar P."/>
            <person name="Natvig D.O."/>
            <person name="Lalanne C."/>
            <person name="Gautier V."/>
            <person name="Ament-Velasquez S.L."/>
            <person name="Kruys A."/>
            <person name="Hutchinson M.I."/>
            <person name="Powell A.J."/>
            <person name="Barry K."/>
            <person name="Miller A.N."/>
            <person name="Grigoriev I.V."/>
            <person name="Debuchy R."/>
            <person name="Gladieux P."/>
            <person name="Hiltunen Thoren M."/>
            <person name="Johannesson H."/>
        </authorList>
    </citation>
    <scope>NUCLEOTIDE SEQUENCE</scope>
    <source>
        <strain evidence="3">PSN293</strain>
    </source>
</reference>
<name>A0AAN6Y0P5_9PEZI</name>
<dbReference type="InterPro" id="IPR021514">
    <property type="entry name" value="DUF3176"/>
</dbReference>
<evidence type="ECO:0000256" key="2">
    <source>
        <dbReference type="SAM" id="Phobius"/>
    </source>
</evidence>
<gene>
    <name evidence="3" type="ORF">QBC37DRAFT_475161</name>
</gene>
<proteinExistence type="predicted"/>
<sequence>MPLGNVAQEGLSQEGSSQHKHTQNYDRKPWWSKACETWIFEFAGLIVGFLCLAATLSLLGVYSRKTVPDWPATLNFALSLIGNVGFAATIFGVHGAVAQYKWILYSGHPRPLSQLGIFQRVRSSALGALELLYELGNHLSLMAGGLAIILGMFWGPFTQNLIRYEIGPVISTDDVALLARNVHYRAHGQVTRGGYLDVDPMLQLNMLNSLAAAPNLDVNVPDYVCPTGNCTWPPAATQAFCSRCTDITSQVVLDCNERDHKGVSIQTCLAKIPSSGCSLLSNSLWDADESFLNITQLDPETLRYHAIQRVSGAMIGPSDIIDITPSKPFVYTRPFVTKAEYTATECWLRPCVRSFEASVINGIYKETVLRRFMPDLEQWWGMPIQPKGEAADGIYAIRNRVNLTMFSMLPGSDIAGTVEIKSYNRLFSSFVGSVETADGHNALSFRGSEPGSTKYSERRTVANSMLKMIFNNTFSASDCGSPNDDTFACVVDALAQALTKTLRNSGMREHGTSAVSEEDAVRGTVYTTATFVRAQWYWIGLPVAVWLLGMFTSVVIVLRSRAMKLPTWKDDLLPLVFLYNRERGLREEETRNGPHECDTKHQYSPVDLARGPLPRSLVETGYPEYDRLLRAHRQSSWAYQVAADKIAVQLRHYGGENVEEGVEAPVIRLQPVSKA</sequence>
<protein>
    <submittedName>
        <fullName evidence="3">Uncharacterized protein</fullName>
    </submittedName>
</protein>
<dbReference type="PANTHER" id="PTHR35394:SF5">
    <property type="entry name" value="DUF3176 DOMAIN-CONTAINING PROTEIN"/>
    <property type="match status" value="1"/>
</dbReference>
<reference evidence="3" key="2">
    <citation type="submission" date="2023-05" db="EMBL/GenBank/DDBJ databases">
        <authorList>
            <consortium name="Lawrence Berkeley National Laboratory"/>
            <person name="Steindorff A."/>
            <person name="Hensen N."/>
            <person name="Bonometti L."/>
            <person name="Westerberg I."/>
            <person name="Brannstrom I.O."/>
            <person name="Guillou S."/>
            <person name="Cros-Aarteil S."/>
            <person name="Calhoun S."/>
            <person name="Haridas S."/>
            <person name="Kuo A."/>
            <person name="Mondo S."/>
            <person name="Pangilinan J."/>
            <person name="Riley R."/>
            <person name="Labutti K."/>
            <person name="Andreopoulos B."/>
            <person name="Lipzen A."/>
            <person name="Chen C."/>
            <person name="Yanf M."/>
            <person name="Daum C."/>
            <person name="Ng V."/>
            <person name="Clum A."/>
            <person name="Ohm R."/>
            <person name="Martin F."/>
            <person name="Silar P."/>
            <person name="Natvig D."/>
            <person name="Lalanne C."/>
            <person name="Gautier V."/>
            <person name="Ament-Velasquez S.L."/>
            <person name="Kruys A."/>
            <person name="Hutchinson M.I."/>
            <person name="Powell A.J."/>
            <person name="Barry K."/>
            <person name="Miller A.N."/>
            <person name="Grigoriev I.V."/>
            <person name="Debuchy R."/>
            <person name="Gladieux P."/>
            <person name="Thoren M.H."/>
            <person name="Johannesson H."/>
        </authorList>
    </citation>
    <scope>NUCLEOTIDE SEQUENCE</scope>
    <source>
        <strain evidence="3">PSN293</strain>
    </source>
</reference>
<feature type="transmembrane region" description="Helical" evidence="2">
    <location>
        <begin position="74"/>
        <end position="97"/>
    </location>
</feature>
<evidence type="ECO:0000313" key="3">
    <source>
        <dbReference type="EMBL" id="KAK4210131.1"/>
    </source>
</evidence>
<feature type="transmembrane region" description="Helical" evidence="2">
    <location>
        <begin position="536"/>
        <end position="558"/>
    </location>
</feature>